<protein>
    <submittedName>
        <fullName evidence="2">Uncharacterized protein</fullName>
    </submittedName>
</protein>
<keyword evidence="3" id="KW-1185">Reference proteome</keyword>
<dbReference type="Proteomes" id="UP001434883">
    <property type="component" value="Unassembled WGS sequence"/>
</dbReference>
<dbReference type="EMBL" id="JAHRIN010014197">
    <property type="protein sequence ID" value="MEQ2196132.1"/>
    <property type="molecule type" value="Genomic_DNA"/>
</dbReference>
<feature type="region of interest" description="Disordered" evidence="1">
    <location>
        <begin position="1"/>
        <end position="21"/>
    </location>
</feature>
<name>A0ABV0QL80_9TELE</name>
<evidence type="ECO:0000256" key="1">
    <source>
        <dbReference type="SAM" id="MobiDB-lite"/>
    </source>
</evidence>
<sequence>MIDGFKRLRKQRASPSSNTRRLRSVDVDLESNMIFFFFVAFKFRFTQRATNYNDADKEEIQQGTSSYYQDKMCSLPMLLVCTVLKSRGSEQIPEEHQQESYQYLYTLSSVGELVSRPNNGPMLKSLCFSIVSKVLGSSIKWLHCVNY</sequence>
<evidence type="ECO:0000313" key="3">
    <source>
        <dbReference type="Proteomes" id="UP001434883"/>
    </source>
</evidence>
<evidence type="ECO:0000313" key="2">
    <source>
        <dbReference type="EMBL" id="MEQ2196132.1"/>
    </source>
</evidence>
<gene>
    <name evidence="2" type="ORF">XENOCAPTIV_024639</name>
</gene>
<proteinExistence type="predicted"/>
<reference evidence="2 3" key="1">
    <citation type="submission" date="2021-06" db="EMBL/GenBank/DDBJ databases">
        <authorList>
            <person name="Palmer J.M."/>
        </authorList>
    </citation>
    <scope>NUCLEOTIDE SEQUENCE [LARGE SCALE GENOMIC DNA]</scope>
    <source>
        <strain evidence="2 3">XC_2019</strain>
        <tissue evidence="2">Muscle</tissue>
    </source>
</reference>
<organism evidence="2 3">
    <name type="scientific">Xenoophorus captivus</name>
    <dbReference type="NCBI Taxonomy" id="1517983"/>
    <lineage>
        <taxon>Eukaryota</taxon>
        <taxon>Metazoa</taxon>
        <taxon>Chordata</taxon>
        <taxon>Craniata</taxon>
        <taxon>Vertebrata</taxon>
        <taxon>Euteleostomi</taxon>
        <taxon>Actinopterygii</taxon>
        <taxon>Neopterygii</taxon>
        <taxon>Teleostei</taxon>
        <taxon>Neoteleostei</taxon>
        <taxon>Acanthomorphata</taxon>
        <taxon>Ovalentaria</taxon>
        <taxon>Atherinomorphae</taxon>
        <taxon>Cyprinodontiformes</taxon>
        <taxon>Goodeidae</taxon>
        <taxon>Xenoophorus</taxon>
    </lineage>
</organism>
<comment type="caution">
    <text evidence="2">The sequence shown here is derived from an EMBL/GenBank/DDBJ whole genome shotgun (WGS) entry which is preliminary data.</text>
</comment>
<accession>A0ABV0QL80</accession>